<dbReference type="PROSITE" id="PS51318">
    <property type="entry name" value="TAT"/>
    <property type="match status" value="1"/>
</dbReference>
<accession>A0A3D4SWK5</accession>
<protein>
    <submittedName>
        <fullName evidence="3">Uncharacterized protein</fullName>
    </submittedName>
</protein>
<dbReference type="PROSITE" id="PS51257">
    <property type="entry name" value="PROKAR_LIPOPROTEIN"/>
    <property type="match status" value="1"/>
</dbReference>
<comment type="caution">
    <text evidence="3">The sequence shown here is derived from an EMBL/GenBank/DDBJ whole genome shotgun (WGS) entry which is preliminary data.</text>
</comment>
<dbReference type="InterPro" id="IPR006311">
    <property type="entry name" value="TAT_signal"/>
</dbReference>
<evidence type="ECO:0000256" key="1">
    <source>
        <dbReference type="SAM" id="MobiDB-lite"/>
    </source>
</evidence>
<keyword evidence="2" id="KW-0732">Signal</keyword>
<dbReference type="STRING" id="863239.GCA_000213935_02524"/>
<evidence type="ECO:0000313" key="4">
    <source>
        <dbReference type="Proteomes" id="UP000261739"/>
    </source>
</evidence>
<proteinExistence type="predicted"/>
<feature type="chain" id="PRO_5038969633" evidence="2">
    <location>
        <begin position="23"/>
        <end position="157"/>
    </location>
</feature>
<feature type="compositionally biased region" description="Low complexity" evidence="1">
    <location>
        <begin position="75"/>
        <end position="84"/>
    </location>
</feature>
<evidence type="ECO:0000313" key="3">
    <source>
        <dbReference type="EMBL" id="HCT13485.1"/>
    </source>
</evidence>
<reference evidence="3 4" key="1">
    <citation type="journal article" date="2018" name="Nat. Biotechnol.">
        <title>A standardized bacterial taxonomy based on genome phylogeny substantially revises the tree of life.</title>
        <authorList>
            <person name="Parks D.H."/>
            <person name="Chuvochina M."/>
            <person name="Waite D.W."/>
            <person name="Rinke C."/>
            <person name="Skarshewski A."/>
            <person name="Chaumeil P.A."/>
            <person name="Hugenholtz P."/>
        </authorList>
    </citation>
    <scope>NUCLEOTIDE SEQUENCE [LARGE SCALE GENOMIC DNA]</scope>
    <source>
        <strain evidence="3">UBA11247</strain>
    </source>
</reference>
<evidence type="ECO:0000256" key="2">
    <source>
        <dbReference type="SAM" id="SignalP"/>
    </source>
</evidence>
<dbReference type="RefSeq" id="WP_273050991.1">
    <property type="nucleotide sequence ID" value="NZ_DAITTW010000072.1"/>
</dbReference>
<feature type="compositionally biased region" description="Low complexity" evidence="1">
    <location>
        <begin position="28"/>
        <end position="61"/>
    </location>
</feature>
<gene>
    <name evidence="3" type="ORF">DIW82_01460</name>
</gene>
<organism evidence="3 4">
    <name type="scientific">Corynebacterium nuruki</name>
    <dbReference type="NCBI Taxonomy" id="1032851"/>
    <lineage>
        <taxon>Bacteria</taxon>
        <taxon>Bacillati</taxon>
        <taxon>Actinomycetota</taxon>
        <taxon>Actinomycetes</taxon>
        <taxon>Mycobacteriales</taxon>
        <taxon>Corynebacteriaceae</taxon>
        <taxon>Corynebacterium</taxon>
    </lineage>
</organism>
<feature type="region of interest" description="Disordered" evidence="1">
    <location>
        <begin position="20"/>
        <end position="91"/>
    </location>
</feature>
<sequence length="157" mass="15660">MTIRRSLLALGAAGTLFLAACGSDDDSSTPTFSSATPSTTTSSSTTSSSSATPSSTTAPEPALAPAPAPSPVEPASPVEVVPPVNTAPDPATIPFADGGTCPAYRCGYGHDANGNPNPSSGEIQTYNGCEDGYITDPSLCGAVNEKYPNGIPGIPQR</sequence>
<dbReference type="AlphaFoldDB" id="A0A3D4SWK5"/>
<feature type="signal peptide" evidence="2">
    <location>
        <begin position="1"/>
        <end position="22"/>
    </location>
</feature>
<dbReference type="Proteomes" id="UP000261739">
    <property type="component" value="Unassembled WGS sequence"/>
</dbReference>
<feature type="compositionally biased region" description="Pro residues" evidence="1">
    <location>
        <begin position="62"/>
        <end position="74"/>
    </location>
</feature>
<name>A0A3D4SWK5_9CORY</name>
<dbReference type="EMBL" id="DQID01000038">
    <property type="protein sequence ID" value="HCT13485.1"/>
    <property type="molecule type" value="Genomic_DNA"/>
</dbReference>